<organism evidence="2 3">
    <name type="scientific">Gouania willdenowi</name>
    <name type="common">Blunt-snouted clingfish</name>
    <name type="synonym">Lepadogaster willdenowi</name>
    <dbReference type="NCBI Taxonomy" id="441366"/>
    <lineage>
        <taxon>Eukaryota</taxon>
        <taxon>Metazoa</taxon>
        <taxon>Chordata</taxon>
        <taxon>Craniata</taxon>
        <taxon>Vertebrata</taxon>
        <taxon>Euteleostomi</taxon>
        <taxon>Actinopterygii</taxon>
        <taxon>Neopterygii</taxon>
        <taxon>Teleostei</taxon>
        <taxon>Neoteleostei</taxon>
        <taxon>Acanthomorphata</taxon>
        <taxon>Ovalentaria</taxon>
        <taxon>Blenniimorphae</taxon>
        <taxon>Blenniiformes</taxon>
        <taxon>Gobiesocoidei</taxon>
        <taxon>Gobiesocidae</taxon>
        <taxon>Gobiesocinae</taxon>
        <taxon>Gouania</taxon>
    </lineage>
</organism>
<dbReference type="PANTHER" id="PTHR22878:SF70">
    <property type="entry name" value="DYNEIN HEAVY CHAIN 2, AXONEMAL"/>
    <property type="match status" value="1"/>
</dbReference>
<dbReference type="GO" id="GO:0045505">
    <property type="term" value="F:dynein intermediate chain binding"/>
    <property type="evidence" value="ECO:0007669"/>
    <property type="project" value="InterPro"/>
</dbReference>
<reference evidence="2" key="1">
    <citation type="submission" date="2025-08" db="UniProtKB">
        <authorList>
            <consortium name="Ensembl"/>
        </authorList>
    </citation>
    <scope>IDENTIFICATION</scope>
</reference>
<dbReference type="Proteomes" id="UP000694680">
    <property type="component" value="Unassembled WGS sequence"/>
</dbReference>
<evidence type="ECO:0000313" key="3">
    <source>
        <dbReference type="Proteomes" id="UP000694680"/>
    </source>
</evidence>
<keyword evidence="1" id="KW-1133">Transmembrane helix</keyword>
<sequence length="484" mass="56531">MNYEFLEKCAAGGPRATGKEWLDSVFARLLDNVKENSLIPNLCDEVFEVFYIVMVDHTGKLELDSTSWHKNLQRNSKSIKRNLHILRPELRPMLAYGYKTFSSALICSTSGYCRSSEPVGCKSLQNKAKVQCKRTEDHIIKSWFPLIVHWLTSEKAVERIEKNKLDSFYASPTTLMSIQLKALLERSVRKFVSMFHSDNKSCLPNFNMALTFENEKMDLNSYIYPQNVQTIQAWLAENPDVFVDAKLSDVFLQWAKFTITTAVRENLAEPEKHLHTFVEKYTMLVDGTAQARIQTLTEEEHSFDEYTTVKYVLLIPTCICYFFSVNYLILTLGFFFLKAFKRYVKEVRKVQKVLTDVEETIDSINEDEEYFQWELTTYPEVEVIKESSSPYTKLFIFAQKWQTNHTNWMNDPFLSLDGTVIKANLEEFLREVFKLQKFFQQKSKEKDRELAEGEDPSPLESPALNMCMTVMEQMHDFQVFELKN</sequence>
<keyword evidence="3" id="KW-1185">Reference proteome</keyword>
<evidence type="ECO:0000313" key="2">
    <source>
        <dbReference type="Ensembl" id="ENSGWIP00000006046.1"/>
    </source>
</evidence>
<dbReference type="PANTHER" id="PTHR22878">
    <property type="entry name" value="DYNEIN HEAVY CHAIN 6, AXONEMAL-LIKE-RELATED"/>
    <property type="match status" value="1"/>
</dbReference>
<accession>A0A8C5DF05</accession>
<dbReference type="AlphaFoldDB" id="A0A8C5DF05"/>
<evidence type="ECO:0000256" key="1">
    <source>
        <dbReference type="SAM" id="Phobius"/>
    </source>
</evidence>
<dbReference type="GO" id="GO:0030286">
    <property type="term" value="C:dynein complex"/>
    <property type="evidence" value="ECO:0007669"/>
    <property type="project" value="InterPro"/>
</dbReference>
<proteinExistence type="predicted"/>
<keyword evidence="1" id="KW-0472">Membrane</keyword>
<name>A0A8C5DF05_GOUWI</name>
<dbReference type="InterPro" id="IPR026983">
    <property type="entry name" value="DHC"/>
</dbReference>
<dbReference type="Ensembl" id="ENSGWIT00000006678.1">
    <property type="protein sequence ID" value="ENSGWIP00000006046.1"/>
    <property type="gene ID" value="ENSGWIG00000003542.1"/>
</dbReference>
<dbReference type="GO" id="GO:0007018">
    <property type="term" value="P:microtubule-based movement"/>
    <property type="evidence" value="ECO:0007669"/>
    <property type="project" value="InterPro"/>
</dbReference>
<protein>
    <submittedName>
        <fullName evidence="2">Uncharacterized protein</fullName>
    </submittedName>
</protein>
<dbReference type="GO" id="GO:0051959">
    <property type="term" value="F:dynein light intermediate chain binding"/>
    <property type="evidence" value="ECO:0007669"/>
    <property type="project" value="InterPro"/>
</dbReference>
<feature type="transmembrane region" description="Helical" evidence="1">
    <location>
        <begin position="311"/>
        <end position="337"/>
    </location>
</feature>
<keyword evidence="1" id="KW-0812">Transmembrane</keyword>
<reference evidence="2" key="2">
    <citation type="submission" date="2025-09" db="UniProtKB">
        <authorList>
            <consortium name="Ensembl"/>
        </authorList>
    </citation>
    <scope>IDENTIFICATION</scope>
</reference>